<comment type="caution">
    <text evidence="3">The sequence shown here is derived from an EMBL/GenBank/DDBJ whole genome shotgun (WGS) entry which is preliminary data.</text>
</comment>
<keyword evidence="2" id="KW-0812">Transmembrane</keyword>
<proteinExistence type="predicted"/>
<dbReference type="RefSeq" id="WP_204699173.1">
    <property type="nucleotide sequence ID" value="NZ_JAFBEC010000012.1"/>
</dbReference>
<gene>
    <name evidence="3" type="ORF">JOD17_003499</name>
</gene>
<sequence>MKIRTWVISGLVYLTVVIVGYAVITGNSILEGGDYEEHHAHATTQEEEELMNNHDHHHHSTHSEVEVNVDQNEDSLTFTLEDPNGEPPELAVNHEKEMHLIAVSNDLKAYHHLHPERRSEGVYEVEHSLQPGTYNLFVDIAPKDFAYAPEAISLQVGEEVTDEASLETDRELEKEIQGKKVRLDINGQTTEQTTTLTFNTDYDNLEPYLGALGHVVVIDEDVEQFIHVHPTSNDATTFEAHFEKPGTYKLWAEFKYQDAGVIAFPFVIEIK</sequence>
<keyword evidence="2" id="KW-0472">Membrane</keyword>
<feature type="transmembrane region" description="Helical" evidence="2">
    <location>
        <begin position="6"/>
        <end position="24"/>
    </location>
</feature>
<evidence type="ECO:0000256" key="2">
    <source>
        <dbReference type="SAM" id="Phobius"/>
    </source>
</evidence>
<keyword evidence="4" id="KW-1185">Reference proteome</keyword>
<dbReference type="EMBL" id="JAFBEC010000012">
    <property type="protein sequence ID" value="MBM7634393.1"/>
    <property type="molecule type" value="Genomic_DNA"/>
</dbReference>
<keyword evidence="2" id="KW-1133">Transmembrane helix</keyword>
<feature type="region of interest" description="Disordered" evidence="1">
    <location>
        <begin position="40"/>
        <end position="64"/>
    </location>
</feature>
<organism evidence="3 4">
    <name type="scientific">Geomicrobium sediminis</name>
    <dbReference type="NCBI Taxonomy" id="1347788"/>
    <lineage>
        <taxon>Bacteria</taxon>
        <taxon>Bacillati</taxon>
        <taxon>Bacillota</taxon>
        <taxon>Bacilli</taxon>
        <taxon>Bacillales</taxon>
        <taxon>Geomicrobium</taxon>
    </lineage>
</organism>
<evidence type="ECO:0000313" key="3">
    <source>
        <dbReference type="EMBL" id="MBM7634393.1"/>
    </source>
</evidence>
<name>A0ABS2PHU4_9BACL</name>
<accession>A0ABS2PHU4</accession>
<evidence type="ECO:0000256" key="1">
    <source>
        <dbReference type="SAM" id="MobiDB-lite"/>
    </source>
</evidence>
<reference evidence="3 4" key="1">
    <citation type="submission" date="2021-01" db="EMBL/GenBank/DDBJ databases">
        <title>Genomic Encyclopedia of Type Strains, Phase IV (KMG-IV): sequencing the most valuable type-strain genomes for metagenomic binning, comparative biology and taxonomic classification.</title>
        <authorList>
            <person name="Goeker M."/>
        </authorList>
    </citation>
    <scope>NUCLEOTIDE SEQUENCE [LARGE SCALE GENOMIC DNA]</scope>
    <source>
        <strain evidence="3 4">DSM 25540</strain>
    </source>
</reference>
<dbReference type="Proteomes" id="UP000741863">
    <property type="component" value="Unassembled WGS sequence"/>
</dbReference>
<protein>
    <submittedName>
        <fullName evidence="3">Plastocyanin</fullName>
    </submittedName>
</protein>
<evidence type="ECO:0000313" key="4">
    <source>
        <dbReference type="Proteomes" id="UP000741863"/>
    </source>
</evidence>